<accession>A0A1X1AA54</accession>
<dbReference type="PANTHER" id="PTHR42789">
    <property type="entry name" value="D-ISOMER SPECIFIC 2-HYDROXYACID DEHYDROGENASE FAMILY PROTEIN (AFU_ORTHOLOGUE AFUA_6G10090)"/>
    <property type="match status" value="1"/>
</dbReference>
<dbReference type="Proteomes" id="UP000237378">
    <property type="component" value="Unassembled WGS sequence"/>
</dbReference>
<evidence type="ECO:0000259" key="5">
    <source>
        <dbReference type="Pfam" id="PF00389"/>
    </source>
</evidence>
<evidence type="ECO:0000313" key="8">
    <source>
        <dbReference type="Proteomes" id="UP000237378"/>
    </source>
</evidence>
<dbReference type="RefSeq" id="WP_021783166.1">
    <property type="nucleotide sequence ID" value="NZ_CP142110.1"/>
</dbReference>
<dbReference type="GO" id="GO:0016616">
    <property type="term" value="F:oxidoreductase activity, acting on the CH-OH group of donors, NAD or NADP as acceptor"/>
    <property type="evidence" value="ECO:0007669"/>
    <property type="project" value="InterPro"/>
</dbReference>
<evidence type="ECO:0000256" key="2">
    <source>
        <dbReference type="ARBA" id="ARBA00023002"/>
    </source>
</evidence>
<comment type="caution">
    <text evidence="7">The sequence shown here is derived from an EMBL/GenBank/DDBJ whole genome shotgun (WGS) entry which is preliminary data.</text>
</comment>
<dbReference type="AlphaFoldDB" id="A0A1X1AA54"/>
<reference evidence="7 8" key="2">
    <citation type="submission" date="2018-03" db="EMBL/GenBank/DDBJ databases">
        <title>Draft genome of Pseudomonas putida strain KH-18-2.</title>
        <authorList>
            <person name="Yoshizawa S."/>
            <person name="Khan N.H."/>
            <person name="Nishimura M."/>
            <person name="Chiura H.X."/>
            <person name="Ogura Y."/>
            <person name="Hayashi T."/>
            <person name="Kogure K."/>
        </authorList>
    </citation>
    <scope>NUCLEOTIDE SEQUENCE [LARGE SCALE GENOMIC DNA]</scope>
    <source>
        <strain evidence="7 8">KH-18-2</strain>
    </source>
</reference>
<keyword evidence="3" id="KW-0520">NAD</keyword>
<dbReference type="SUPFAM" id="SSF52283">
    <property type="entry name" value="Formate/glycerate dehydrogenase catalytic domain-like"/>
    <property type="match status" value="1"/>
</dbReference>
<dbReference type="InterPro" id="IPR006140">
    <property type="entry name" value="D-isomer_DH_NAD-bd"/>
</dbReference>
<dbReference type="Pfam" id="PF02826">
    <property type="entry name" value="2-Hacid_dh_C"/>
    <property type="match status" value="1"/>
</dbReference>
<dbReference type="InterPro" id="IPR006139">
    <property type="entry name" value="D-isomer_2_OHA_DH_cat_dom"/>
</dbReference>
<proteinExistence type="inferred from homology"/>
<evidence type="ECO:0000256" key="4">
    <source>
        <dbReference type="RuleBase" id="RU003719"/>
    </source>
</evidence>
<evidence type="ECO:0000256" key="3">
    <source>
        <dbReference type="ARBA" id="ARBA00023027"/>
    </source>
</evidence>
<dbReference type="PANTHER" id="PTHR42789:SF1">
    <property type="entry name" value="D-ISOMER SPECIFIC 2-HYDROXYACID DEHYDROGENASE FAMILY PROTEIN (AFU_ORTHOLOGUE AFUA_6G10090)"/>
    <property type="match status" value="1"/>
</dbReference>
<feature type="domain" description="D-isomer specific 2-hydroxyacid dehydrogenase catalytic" evidence="5">
    <location>
        <begin position="28"/>
        <end position="316"/>
    </location>
</feature>
<evidence type="ECO:0000313" key="7">
    <source>
        <dbReference type="EMBL" id="POG13277.1"/>
    </source>
</evidence>
<sequence length="331" mass="35853">MRIVIPDDYQDVIRTLDCFGKLSGHAVSVLHEHPPATLEQLAARFADADALVLTRERTRIDAALLDRLPNLKLISQTGKVSSHLDLAACTARGIAVTEGRGSPVAPAELAWALILNARRQLVPAIDAFRQGQWQVNLGQALAGQTLGIWGYGKIGQRLARYAQAFDMPVLVWGSDSSRAAAKADGHSAAASREAFFAEADIVSLNLRLSDQTRHGVTFDDLSHMKPDALLVNVSRAELIAPGALLQALDAGRPGYAAVDVYEEEPLLDPAHPLLRHPRVLSTPHLGYVEKNGYELYFGDAFDNVLAFFEGVPKNVANPQALALQRLNPAQP</sequence>
<gene>
    <name evidence="7" type="ORF">BGP82_02140</name>
</gene>
<dbReference type="InterPro" id="IPR036291">
    <property type="entry name" value="NAD(P)-bd_dom_sf"/>
</dbReference>
<dbReference type="CDD" id="cd12169">
    <property type="entry name" value="PGDH_like_1"/>
    <property type="match status" value="1"/>
</dbReference>
<name>A0A1X1AA54_PSEPU</name>
<dbReference type="Pfam" id="PF00389">
    <property type="entry name" value="2-Hacid_dh"/>
    <property type="match status" value="1"/>
</dbReference>
<dbReference type="GO" id="GO:0051287">
    <property type="term" value="F:NAD binding"/>
    <property type="evidence" value="ECO:0007669"/>
    <property type="project" value="InterPro"/>
</dbReference>
<organism evidence="7 8">
    <name type="scientific">Pseudomonas putida</name>
    <name type="common">Arthrobacter siderocapsulatus</name>
    <dbReference type="NCBI Taxonomy" id="303"/>
    <lineage>
        <taxon>Bacteria</taxon>
        <taxon>Pseudomonadati</taxon>
        <taxon>Pseudomonadota</taxon>
        <taxon>Gammaproteobacteria</taxon>
        <taxon>Pseudomonadales</taxon>
        <taxon>Pseudomonadaceae</taxon>
        <taxon>Pseudomonas</taxon>
    </lineage>
</organism>
<keyword evidence="2 4" id="KW-0560">Oxidoreductase</keyword>
<feature type="domain" description="D-isomer specific 2-hydroxyacid dehydrogenase NAD-binding" evidence="6">
    <location>
        <begin position="112"/>
        <end position="286"/>
    </location>
</feature>
<dbReference type="InterPro" id="IPR050857">
    <property type="entry name" value="D-2-hydroxyacid_DH"/>
</dbReference>
<dbReference type="EMBL" id="MING01000019">
    <property type="protein sequence ID" value="POG13277.1"/>
    <property type="molecule type" value="Genomic_DNA"/>
</dbReference>
<dbReference type="Gene3D" id="3.40.50.720">
    <property type="entry name" value="NAD(P)-binding Rossmann-like Domain"/>
    <property type="match status" value="2"/>
</dbReference>
<evidence type="ECO:0000259" key="6">
    <source>
        <dbReference type="Pfam" id="PF02826"/>
    </source>
</evidence>
<dbReference type="SUPFAM" id="SSF51735">
    <property type="entry name" value="NAD(P)-binding Rossmann-fold domains"/>
    <property type="match status" value="1"/>
</dbReference>
<comment type="similarity">
    <text evidence="1 4">Belongs to the D-isomer specific 2-hydroxyacid dehydrogenase family.</text>
</comment>
<protein>
    <submittedName>
        <fullName evidence="7">3-phosphoglycerate dehydrogenase</fullName>
    </submittedName>
</protein>
<reference evidence="7 8" key="1">
    <citation type="submission" date="2016-08" db="EMBL/GenBank/DDBJ databases">
        <authorList>
            <person name="Seilhamer J.J."/>
        </authorList>
    </citation>
    <scope>NUCLEOTIDE SEQUENCE [LARGE SCALE GENOMIC DNA]</scope>
    <source>
        <strain evidence="7 8">KH-18-2</strain>
    </source>
</reference>
<evidence type="ECO:0000256" key="1">
    <source>
        <dbReference type="ARBA" id="ARBA00005854"/>
    </source>
</evidence>